<dbReference type="GO" id="GO:0016787">
    <property type="term" value="F:hydrolase activity"/>
    <property type="evidence" value="ECO:0007669"/>
    <property type="project" value="UniProtKB-KW"/>
</dbReference>
<comment type="similarity">
    <text evidence="1">Belongs to the prokaryotic/mitochondrial release factor family.</text>
</comment>
<dbReference type="EMBL" id="BMYZ01000001">
    <property type="protein sequence ID" value="GGY73697.1"/>
    <property type="molecule type" value="Genomic_DNA"/>
</dbReference>
<keyword evidence="4" id="KW-1185">Reference proteome</keyword>
<dbReference type="NCBIfam" id="NF006718">
    <property type="entry name" value="PRK09256.1"/>
    <property type="match status" value="1"/>
</dbReference>
<dbReference type="InterPro" id="IPR045853">
    <property type="entry name" value="Pep_chain_release_fac_I_sf"/>
</dbReference>
<dbReference type="SUPFAM" id="SSF75620">
    <property type="entry name" value="Release factor"/>
    <property type="match status" value="1"/>
</dbReference>
<evidence type="ECO:0000313" key="4">
    <source>
        <dbReference type="Proteomes" id="UP000619761"/>
    </source>
</evidence>
<keyword evidence="3" id="KW-0378">Hydrolase</keyword>
<gene>
    <name evidence="3" type="ORF">GCM10011613_18650</name>
</gene>
<evidence type="ECO:0000313" key="3">
    <source>
        <dbReference type="EMBL" id="GGY73697.1"/>
    </source>
</evidence>
<dbReference type="InterPro" id="IPR000352">
    <property type="entry name" value="Pep_chain_release_fac_I"/>
</dbReference>
<evidence type="ECO:0000256" key="1">
    <source>
        <dbReference type="ARBA" id="ARBA00010835"/>
    </source>
</evidence>
<dbReference type="RefSeq" id="WP_189417774.1">
    <property type="nucleotide sequence ID" value="NZ_BMYZ01000001.1"/>
</dbReference>
<dbReference type="Gene3D" id="3.30.160.20">
    <property type="match status" value="1"/>
</dbReference>
<feature type="domain" description="Prokaryotic-type class I peptide chain release factors" evidence="2">
    <location>
        <begin position="21"/>
        <end position="37"/>
    </location>
</feature>
<name>A0ABQ3B0F5_9GAMM</name>
<comment type="caution">
    <text evidence="3">The sequence shown here is derived from an EMBL/GenBank/DDBJ whole genome shotgun (WGS) entry which is preliminary data.</text>
</comment>
<dbReference type="Pfam" id="PF00472">
    <property type="entry name" value="RF-1"/>
    <property type="match status" value="1"/>
</dbReference>
<dbReference type="PANTHER" id="PTHR47814:SF1">
    <property type="entry name" value="PEPTIDYL-TRNA HYDROLASE ARFB"/>
    <property type="match status" value="1"/>
</dbReference>
<dbReference type="PROSITE" id="PS00745">
    <property type="entry name" value="RF_PROK_I"/>
    <property type="match status" value="1"/>
</dbReference>
<organism evidence="3 4">
    <name type="scientific">Cellvibrio zantedeschiae</name>
    <dbReference type="NCBI Taxonomy" id="1237077"/>
    <lineage>
        <taxon>Bacteria</taxon>
        <taxon>Pseudomonadati</taxon>
        <taxon>Pseudomonadota</taxon>
        <taxon>Gammaproteobacteria</taxon>
        <taxon>Cellvibrionales</taxon>
        <taxon>Cellvibrionaceae</taxon>
        <taxon>Cellvibrio</taxon>
    </lineage>
</organism>
<proteinExistence type="inferred from homology"/>
<accession>A0ABQ3B0F5</accession>
<evidence type="ECO:0000259" key="2">
    <source>
        <dbReference type="PROSITE" id="PS00745"/>
    </source>
</evidence>
<protein>
    <submittedName>
        <fullName evidence="3">Peptidyl-tRNA hydrolase</fullName>
    </submittedName>
</protein>
<dbReference type="Proteomes" id="UP000619761">
    <property type="component" value="Unassembled WGS sequence"/>
</dbReference>
<sequence length="138" mass="15577">MLIINSHVHIPLHEIELTAMRAQGAGGQNVNKVSSAIHLRFDIHKSSLSEFCKSRLLALDDKRISGDGVLIIKAQRHRTQEMNRADALERLREIVVDAIKIVKDRRATKPTYSSKQKRMDGKTIRSTIKSARAKVNVE</sequence>
<dbReference type="PANTHER" id="PTHR47814">
    <property type="entry name" value="PEPTIDYL-TRNA HYDROLASE ARFB"/>
    <property type="match status" value="1"/>
</dbReference>
<reference evidence="4" key="1">
    <citation type="journal article" date="2019" name="Int. J. Syst. Evol. Microbiol.">
        <title>The Global Catalogue of Microorganisms (GCM) 10K type strain sequencing project: providing services to taxonomists for standard genome sequencing and annotation.</title>
        <authorList>
            <consortium name="The Broad Institute Genomics Platform"/>
            <consortium name="The Broad Institute Genome Sequencing Center for Infectious Disease"/>
            <person name="Wu L."/>
            <person name="Ma J."/>
        </authorList>
    </citation>
    <scope>NUCLEOTIDE SEQUENCE [LARGE SCALE GENOMIC DNA]</scope>
    <source>
        <strain evidence="4">KCTC 32239</strain>
    </source>
</reference>